<sequence length="531" mass="61082">MTFGCIGFQSSAWCDTYGIVLTNRLNIRKSPDLTHPPIGLLYKGMRVLVIESQKDWLKIKHLGTIGYVSENFVEIIGFEPASGVVTANRLNFRPVPDQSLPPIGKLFAGTNVQIISADNDWLFIRHNNQVGYVARKYIRIVPRQGVETVIKANKRNAPTHHHQQQEQEQEHGQIQALKIEKKKITQKLSAHQETFRRASEKEQDIIQELDEVDRSLNQYAMKLSALSRAIQEIDQKIVSTRNKSETLLKKIAETEKYVSKRLIALYKLKRIGASQIFYHADSFSEVFASYKYLSYILNDDNKTRSRLMADKKRLELLFLELRKKRQQQKDMQNRVADIHDHMQRQKKERSNILKDIQNQKHLAARAMTALKQSASDLDRTIDNIRVSFAKNHRQRLLFNNKKARLRLPVNGKIANKYGKYTNKKLGITNFRNGVYIIAEKGEPIKAVCPGRILYAEWFKGYGNMIIIDHGDSYYTVYAHADEIFKRKGDVVEQGEVVGTLGETGSIVGPGLYFEVRHHGKPINPIKWLTES</sequence>
<keyword evidence="1" id="KW-0732">Signal</keyword>
<dbReference type="Gene3D" id="2.30.30.40">
    <property type="entry name" value="SH3 Domains"/>
    <property type="match status" value="2"/>
</dbReference>
<evidence type="ECO:0000256" key="2">
    <source>
        <dbReference type="SAM" id="Coils"/>
    </source>
</evidence>
<gene>
    <name evidence="4" type="ORF">OMM_00215</name>
</gene>
<protein>
    <submittedName>
        <fullName evidence="4">M23 peptidase domain protein</fullName>
    </submittedName>
</protein>
<dbReference type="AlphaFoldDB" id="A0A1V1PHU8"/>
<dbReference type="Gene3D" id="6.10.250.3150">
    <property type="match status" value="1"/>
</dbReference>
<evidence type="ECO:0000256" key="1">
    <source>
        <dbReference type="ARBA" id="ARBA00022729"/>
    </source>
</evidence>
<comment type="caution">
    <text evidence="4">The sequence shown here is derived from an EMBL/GenBank/DDBJ whole genome shotgun (WGS) entry which is preliminary data.</text>
</comment>
<dbReference type="GO" id="GO:0004222">
    <property type="term" value="F:metalloendopeptidase activity"/>
    <property type="evidence" value="ECO:0007669"/>
    <property type="project" value="TreeGrafter"/>
</dbReference>
<dbReference type="PANTHER" id="PTHR21666">
    <property type="entry name" value="PEPTIDASE-RELATED"/>
    <property type="match status" value="1"/>
</dbReference>
<accession>A0A1V1PHU8</accession>
<dbReference type="Proteomes" id="UP000189670">
    <property type="component" value="Unassembled WGS sequence"/>
</dbReference>
<dbReference type="InterPro" id="IPR016047">
    <property type="entry name" value="M23ase_b-sheet_dom"/>
</dbReference>
<dbReference type="EMBL" id="ATBP01000007">
    <property type="protein sequence ID" value="ETR74447.1"/>
    <property type="molecule type" value="Genomic_DNA"/>
</dbReference>
<dbReference type="CDD" id="cd12797">
    <property type="entry name" value="M23_peptidase"/>
    <property type="match status" value="1"/>
</dbReference>
<dbReference type="SMART" id="SM00287">
    <property type="entry name" value="SH3b"/>
    <property type="match status" value="2"/>
</dbReference>
<evidence type="ECO:0000259" key="3">
    <source>
        <dbReference type="PROSITE" id="PS51781"/>
    </source>
</evidence>
<evidence type="ECO:0000313" key="4">
    <source>
        <dbReference type="EMBL" id="ETR74447.1"/>
    </source>
</evidence>
<name>A0A1V1PHU8_9BACT</name>
<dbReference type="InterPro" id="IPR003646">
    <property type="entry name" value="SH3-like_bac-type"/>
</dbReference>
<organism evidence="4 5">
    <name type="scientific">Candidatus Magnetoglobus multicellularis str. Araruama</name>
    <dbReference type="NCBI Taxonomy" id="890399"/>
    <lineage>
        <taxon>Bacteria</taxon>
        <taxon>Pseudomonadati</taxon>
        <taxon>Thermodesulfobacteriota</taxon>
        <taxon>Desulfobacteria</taxon>
        <taxon>Desulfobacterales</taxon>
        <taxon>Desulfobacteraceae</taxon>
        <taxon>Candidatus Magnetoglobus</taxon>
    </lineage>
</organism>
<dbReference type="InterPro" id="IPR050570">
    <property type="entry name" value="Cell_wall_metabolism_enzyme"/>
</dbReference>
<proteinExistence type="predicted"/>
<reference evidence="5" key="1">
    <citation type="submission" date="2012-11" db="EMBL/GenBank/DDBJ databases">
        <authorList>
            <person name="Lucero-Rivera Y.E."/>
            <person name="Tovar-Ramirez D."/>
        </authorList>
    </citation>
    <scope>NUCLEOTIDE SEQUENCE [LARGE SCALE GENOMIC DNA]</scope>
    <source>
        <strain evidence="5">Araruama</strain>
    </source>
</reference>
<feature type="domain" description="SH3b" evidence="3">
    <location>
        <begin position="80"/>
        <end position="142"/>
    </location>
</feature>
<dbReference type="Pfam" id="PF01551">
    <property type="entry name" value="Peptidase_M23"/>
    <property type="match status" value="1"/>
</dbReference>
<dbReference type="Gene3D" id="2.70.70.10">
    <property type="entry name" value="Glucose Permease (Domain IIA)"/>
    <property type="match status" value="1"/>
</dbReference>
<evidence type="ECO:0000313" key="5">
    <source>
        <dbReference type="Proteomes" id="UP000189670"/>
    </source>
</evidence>
<feature type="coiled-coil region" evidence="2">
    <location>
        <begin position="174"/>
        <end position="243"/>
    </location>
</feature>
<keyword evidence="2" id="KW-0175">Coiled coil</keyword>
<dbReference type="PROSITE" id="PS51781">
    <property type="entry name" value="SH3B"/>
    <property type="match status" value="2"/>
</dbReference>
<feature type="domain" description="SH3b" evidence="3">
    <location>
        <begin position="14"/>
        <end position="77"/>
    </location>
</feature>
<dbReference type="SUPFAM" id="SSF51261">
    <property type="entry name" value="Duplicated hybrid motif"/>
    <property type="match status" value="1"/>
</dbReference>
<dbReference type="Pfam" id="PF08239">
    <property type="entry name" value="SH3_3"/>
    <property type="match status" value="2"/>
</dbReference>
<dbReference type="InterPro" id="IPR011055">
    <property type="entry name" value="Dup_hybrid_motif"/>
</dbReference>
<dbReference type="PANTHER" id="PTHR21666:SF289">
    <property type="entry name" value="L-ALA--D-GLU ENDOPEPTIDASE"/>
    <property type="match status" value="1"/>
</dbReference>